<comment type="similarity">
    <text evidence="1 3">Belongs to the type-B carboxylesterase/lipase family.</text>
</comment>
<evidence type="ECO:0000256" key="2">
    <source>
        <dbReference type="ARBA" id="ARBA00022801"/>
    </source>
</evidence>
<proteinExistence type="inferred from homology"/>
<dbReference type="AlphaFoldDB" id="A0AAW0C812"/>
<dbReference type="InterPro" id="IPR002018">
    <property type="entry name" value="CarbesteraseB"/>
</dbReference>
<feature type="domain" description="Carboxylesterase type B" evidence="4">
    <location>
        <begin position="2"/>
        <end position="441"/>
    </location>
</feature>
<dbReference type="InterPro" id="IPR050654">
    <property type="entry name" value="AChE-related_enzymes"/>
</dbReference>
<dbReference type="EMBL" id="JAYKXP010000055">
    <property type="protein sequence ID" value="KAK7034717.1"/>
    <property type="molecule type" value="Genomic_DNA"/>
</dbReference>
<dbReference type="EC" id="3.1.1.-" evidence="3"/>
<keyword evidence="6" id="KW-1185">Reference proteome</keyword>
<reference evidence="5 6" key="1">
    <citation type="submission" date="2024-01" db="EMBL/GenBank/DDBJ databases">
        <title>A draft genome for a cacao thread blight-causing isolate of Paramarasmius palmivorus.</title>
        <authorList>
            <person name="Baruah I.K."/>
            <person name="Bukari Y."/>
            <person name="Amoako-Attah I."/>
            <person name="Meinhardt L.W."/>
            <person name="Bailey B.A."/>
            <person name="Cohen S.P."/>
        </authorList>
    </citation>
    <scope>NUCLEOTIDE SEQUENCE [LARGE SCALE GENOMIC DNA]</scope>
    <source>
        <strain evidence="5 6">GH-12</strain>
    </source>
</reference>
<organism evidence="5 6">
    <name type="scientific">Paramarasmius palmivorus</name>
    <dbReference type="NCBI Taxonomy" id="297713"/>
    <lineage>
        <taxon>Eukaryota</taxon>
        <taxon>Fungi</taxon>
        <taxon>Dikarya</taxon>
        <taxon>Basidiomycota</taxon>
        <taxon>Agaricomycotina</taxon>
        <taxon>Agaricomycetes</taxon>
        <taxon>Agaricomycetidae</taxon>
        <taxon>Agaricales</taxon>
        <taxon>Marasmiineae</taxon>
        <taxon>Marasmiaceae</taxon>
        <taxon>Paramarasmius</taxon>
    </lineage>
</organism>
<evidence type="ECO:0000256" key="1">
    <source>
        <dbReference type="ARBA" id="ARBA00005964"/>
    </source>
</evidence>
<comment type="caution">
    <text evidence="5">The sequence shown here is derived from an EMBL/GenBank/DDBJ whole genome shotgun (WGS) entry which is preliminary data.</text>
</comment>
<keyword evidence="2 3" id="KW-0378">Hydrolase</keyword>
<name>A0AAW0C812_9AGAR</name>
<dbReference type="PROSITE" id="PS00122">
    <property type="entry name" value="CARBOXYLESTERASE_B_1"/>
    <property type="match status" value="1"/>
</dbReference>
<sequence>MGPICPQPPDFIIPLTQSEDCLNLNVVRPQGVQAHDKLPVMVWIYGGGLYTGSINDTIYNPDALVHQSVEKDTPIIFVAMNYRLNIFGFALSEALRTNNSLNVGLKDQRLALEWVQKNIEFFGGDPERVTIFGQSSGGLSVGIQILAYGGTRPVPFHAGIMESTALEPTSTSNFSLVAYNGVAQLAGCNTFGDPQSPDTLACLRALPFEDLLNFTITQHDSTADQNDGDIYLPTVDDDFLPQASSELARQGLFPKIPIIIGWTNNDAASFTPSTIQTPADTFSFVQLYWQGLTNDSIATILSLYPSADFPAHPSTNHSSEFYRSAQIFRDILFTCPSFYLGSAMAQKYFADGEDPKVFYYNQNQTILQTDVDAGLGVTHTSELAYVFSNFSAWDAHPTKSDIELQKRESGSWISFAYTGAPSVAKRGTLEGWKPAYMSGNATDASVYIIGGPNSGLSKLEAKGAKEALAKQRLKERCEFLNTPELVEQLQY</sequence>
<gene>
    <name evidence="5" type="ORF">VNI00_012124</name>
</gene>
<dbReference type="PANTHER" id="PTHR43918">
    <property type="entry name" value="ACETYLCHOLINESTERASE"/>
    <property type="match status" value="1"/>
</dbReference>
<dbReference type="InterPro" id="IPR029058">
    <property type="entry name" value="AB_hydrolase_fold"/>
</dbReference>
<dbReference type="InterPro" id="IPR019826">
    <property type="entry name" value="Carboxylesterase_B_AS"/>
</dbReference>
<evidence type="ECO:0000313" key="5">
    <source>
        <dbReference type="EMBL" id="KAK7034717.1"/>
    </source>
</evidence>
<dbReference type="SUPFAM" id="SSF53474">
    <property type="entry name" value="alpha/beta-Hydrolases"/>
    <property type="match status" value="1"/>
</dbReference>
<dbReference type="Pfam" id="PF00135">
    <property type="entry name" value="COesterase"/>
    <property type="match status" value="1"/>
</dbReference>
<accession>A0AAW0C812</accession>
<dbReference type="Proteomes" id="UP001383192">
    <property type="component" value="Unassembled WGS sequence"/>
</dbReference>
<evidence type="ECO:0000313" key="6">
    <source>
        <dbReference type="Proteomes" id="UP001383192"/>
    </source>
</evidence>
<dbReference type="Gene3D" id="3.40.50.1820">
    <property type="entry name" value="alpha/beta hydrolase"/>
    <property type="match status" value="1"/>
</dbReference>
<dbReference type="GO" id="GO:0052689">
    <property type="term" value="F:carboxylic ester hydrolase activity"/>
    <property type="evidence" value="ECO:0007669"/>
    <property type="project" value="TreeGrafter"/>
</dbReference>
<protein>
    <recommendedName>
        <fullName evidence="3">Carboxylic ester hydrolase</fullName>
        <ecNumber evidence="3">3.1.1.-</ecNumber>
    </recommendedName>
</protein>
<evidence type="ECO:0000256" key="3">
    <source>
        <dbReference type="RuleBase" id="RU361235"/>
    </source>
</evidence>
<dbReference type="PANTHER" id="PTHR43918:SF4">
    <property type="entry name" value="CARBOXYLIC ESTER HYDROLASE"/>
    <property type="match status" value="1"/>
</dbReference>
<evidence type="ECO:0000259" key="4">
    <source>
        <dbReference type="Pfam" id="PF00135"/>
    </source>
</evidence>